<evidence type="ECO:0000313" key="1">
    <source>
        <dbReference type="EMBL" id="KAF2963028.1"/>
    </source>
</evidence>
<dbReference type="InParanoid" id="A0A7C8MIA9"/>
<dbReference type="EMBL" id="WUBL01000239">
    <property type="protein sequence ID" value="KAF2963028.1"/>
    <property type="molecule type" value="Genomic_DNA"/>
</dbReference>
<dbReference type="OrthoDB" id="4752881at2759"/>
<gene>
    <name evidence="1" type="ORF">GQX73_g10536</name>
</gene>
<organism evidence="1 2">
    <name type="scientific">Xylaria multiplex</name>
    <dbReference type="NCBI Taxonomy" id="323545"/>
    <lineage>
        <taxon>Eukaryota</taxon>
        <taxon>Fungi</taxon>
        <taxon>Dikarya</taxon>
        <taxon>Ascomycota</taxon>
        <taxon>Pezizomycotina</taxon>
        <taxon>Sordariomycetes</taxon>
        <taxon>Xylariomycetidae</taxon>
        <taxon>Xylariales</taxon>
        <taxon>Xylariaceae</taxon>
        <taxon>Xylaria</taxon>
    </lineage>
</organism>
<dbReference type="AlphaFoldDB" id="A0A7C8MIA9"/>
<keyword evidence="2" id="KW-1185">Reference proteome</keyword>
<comment type="caution">
    <text evidence="1">The sequence shown here is derived from an EMBL/GenBank/DDBJ whole genome shotgun (WGS) entry which is preliminary data.</text>
</comment>
<sequence>MNTYNSDGSSDPNGDILHGLRDMVERTDPRGTYYIEPTWRINGIPLSRCVSPDLHQSTRVLKPLKFESLRRPRKPTLKQHLRELRSSELREIIMNVCLKSLNTHKDVVQILKRMQKKKPRPISHGERVENPTAGLYLYCRTHRELVDIIIELAGYDESGYFERDVRDLGRVIQEKGRNACYF</sequence>
<reference evidence="1 2" key="1">
    <citation type="submission" date="2019-12" db="EMBL/GenBank/DDBJ databases">
        <title>Draft genome sequence of the ascomycete Xylaria multiplex DSM 110363.</title>
        <authorList>
            <person name="Buettner E."/>
            <person name="Kellner H."/>
        </authorList>
    </citation>
    <scope>NUCLEOTIDE SEQUENCE [LARGE SCALE GENOMIC DNA]</scope>
    <source>
        <strain evidence="1 2">DSM 110363</strain>
    </source>
</reference>
<accession>A0A7C8MIA9</accession>
<proteinExistence type="predicted"/>
<protein>
    <submittedName>
        <fullName evidence="1">Uncharacterized protein</fullName>
    </submittedName>
</protein>
<dbReference type="Proteomes" id="UP000481858">
    <property type="component" value="Unassembled WGS sequence"/>
</dbReference>
<name>A0A7C8MIA9_9PEZI</name>
<evidence type="ECO:0000313" key="2">
    <source>
        <dbReference type="Proteomes" id="UP000481858"/>
    </source>
</evidence>